<accession>A0A517VD44</accession>
<organism evidence="1 2">
    <name type="scientific">Gimesia algae</name>
    <dbReference type="NCBI Taxonomy" id="2527971"/>
    <lineage>
        <taxon>Bacteria</taxon>
        <taxon>Pseudomonadati</taxon>
        <taxon>Planctomycetota</taxon>
        <taxon>Planctomycetia</taxon>
        <taxon>Planctomycetales</taxon>
        <taxon>Planctomycetaceae</taxon>
        <taxon>Gimesia</taxon>
    </lineage>
</organism>
<evidence type="ECO:0000313" key="1">
    <source>
        <dbReference type="EMBL" id="QDT90923.1"/>
    </source>
</evidence>
<dbReference type="Proteomes" id="UP000316855">
    <property type="component" value="Chromosome"/>
</dbReference>
<dbReference type="EMBL" id="CP036343">
    <property type="protein sequence ID" value="QDT90923.1"/>
    <property type="molecule type" value="Genomic_DNA"/>
</dbReference>
<reference evidence="1 2" key="1">
    <citation type="submission" date="2019-02" db="EMBL/GenBank/DDBJ databases">
        <title>Deep-cultivation of Planctomycetes and their phenomic and genomic characterization uncovers novel biology.</title>
        <authorList>
            <person name="Wiegand S."/>
            <person name="Jogler M."/>
            <person name="Boedeker C."/>
            <person name="Pinto D."/>
            <person name="Vollmers J."/>
            <person name="Rivas-Marin E."/>
            <person name="Kohn T."/>
            <person name="Peeters S.H."/>
            <person name="Heuer A."/>
            <person name="Rast P."/>
            <person name="Oberbeckmann S."/>
            <person name="Bunk B."/>
            <person name="Jeske O."/>
            <person name="Meyerdierks A."/>
            <person name="Storesund J.E."/>
            <person name="Kallscheuer N."/>
            <person name="Luecker S."/>
            <person name="Lage O.M."/>
            <person name="Pohl T."/>
            <person name="Merkel B.J."/>
            <person name="Hornburger P."/>
            <person name="Mueller R.-W."/>
            <person name="Bruemmer F."/>
            <person name="Labrenz M."/>
            <person name="Spormann A.M."/>
            <person name="Op den Camp H."/>
            <person name="Overmann J."/>
            <person name="Amann R."/>
            <person name="Jetten M.S.M."/>
            <person name="Mascher T."/>
            <person name="Medema M.H."/>
            <person name="Devos D.P."/>
            <person name="Kaster A.-K."/>
            <person name="Ovreas L."/>
            <person name="Rohde M."/>
            <person name="Galperin M.Y."/>
            <person name="Jogler C."/>
        </authorList>
    </citation>
    <scope>NUCLEOTIDE SEQUENCE [LARGE SCALE GENOMIC DNA]</scope>
    <source>
        <strain evidence="1 2">Pan161</strain>
    </source>
</reference>
<proteinExistence type="predicted"/>
<dbReference type="AlphaFoldDB" id="A0A517VD44"/>
<evidence type="ECO:0000313" key="2">
    <source>
        <dbReference type="Proteomes" id="UP000316855"/>
    </source>
</evidence>
<protein>
    <submittedName>
        <fullName evidence="1">Uncharacterized protein</fullName>
    </submittedName>
</protein>
<name>A0A517VD44_9PLAN</name>
<gene>
    <name evidence="1" type="ORF">Pan161_25770</name>
</gene>
<keyword evidence="2" id="KW-1185">Reference proteome</keyword>
<sequence>MNLQLERELFQRFLRKEKVDRFLWMLESPKRRNKIFDDLRDIRYFDEESCKELTNQEKSPATIIDRLKNLGVKNVVYIISDDDDYDGTEQSLEPFIKAQLWHTEEVLGYCSKSKVGFFKNHEGWFYILSNNR</sequence>
<dbReference type="KEGG" id="gax:Pan161_25770"/>